<dbReference type="Pfam" id="PF19904">
    <property type="entry name" value="DUF6377"/>
    <property type="match status" value="1"/>
</dbReference>
<sequence length="590" mass="68392">MLRKRETSIEEENENCSARFLSCMMDDTCSYFRRQFISKITSMAFFLFLYPQLFYGQGGELLKRIDQVIDSSSVYDSNKARIIKDLKNKLSNNNDGLYKEVELNQQLFDQYVVFKRDSAFNYALKIKALSESINDKALLMKANINLANISVAAGMYKEGLDYLVLIKPEEINNENGSLYYGLLGRCYGDMAEYSSIPFFSRKYNRLAKECRIKALNLTTPGTFFNSFLKFYNEYKDGNLIIAEEGFQSMFNSNINSRDEALLNYMLGEICRESGKADRAIDYYSKAAIADIQISTKESLALIRLSELLFRKKNLQSASSLVKKAYDDAVFYGAQQRKLQVGAILPLIEEEIVQNIERARKRLYIQYIGAIVFSTIVICFLILTFIQFRKIQKAKKIIASAHSDLQKVNKQLVIVNEEVNARNKQIESINNRLFEANKINEEYIGFFFTEYDDIFEKFNDFISSIEKDIDSGDYVKAKYRVSRYDLKKEKEKLLNNFDTAFINLFPSFIEEFNSLMKPAEQIKLKDNQILNKELRIFALIRLGIKHNEKIAQILGYSVNSIYAYKTKVRNKSIIENEGFDKKLMKMTSIKN</sequence>
<dbReference type="Proteomes" id="UP000184112">
    <property type="component" value="Unassembled WGS sequence"/>
</dbReference>
<reference evidence="3 4" key="1">
    <citation type="submission" date="2016-11" db="EMBL/GenBank/DDBJ databases">
        <authorList>
            <person name="Jaros S."/>
            <person name="Januszkiewicz K."/>
            <person name="Wedrychowicz H."/>
        </authorList>
    </citation>
    <scope>NUCLEOTIDE SEQUENCE [LARGE SCALE GENOMIC DNA]</scope>
    <source>
        <strain evidence="3 4">DSM 6792</strain>
    </source>
</reference>
<proteinExistence type="predicted"/>
<evidence type="ECO:0000256" key="1">
    <source>
        <dbReference type="SAM" id="Phobius"/>
    </source>
</evidence>
<feature type="transmembrane region" description="Helical" evidence="1">
    <location>
        <begin position="36"/>
        <end position="55"/>
    </location>
</feature>
<keyword evidence="1" id="KW-0472">Membrane</keyword>
<dbReference type="InterPro" id="IPR045957">
    <property type="entry name" value="DUF6377"/>
</dbReference>
<organism evidence="3 4">
    <name type="scientific">Flavobacterium johnsoniae</name>
    <name type="common">Cytophaga johnsonae</name>
    <dbReference type="NCBI Taxonomy" id="986"/>
    <lineage>
        <taxon>Bacteria</taxon>
        <taxon>Pseudomonadati</taxon>
        <taxon>Bacteroidota</taxon>
        <taxon>Flavobacteriia</taxon>
        <taxon>Flavobacteriales</taxon>
        <taxon>Flavobacteriaceae</taxon>
        <taxon>Flavobacterium</taxon>
    </lineage>
</organism>
<evidence type="ECO:0000259" key="2">
    <source>
        <dbReference type="Pfam" id="PF19904"/>
    </source>
</evidence>
<keyword evidence="1" id="KW-1133">Transmembrane helix</keyword>
<feature type="transmembrane region" description="Helical" evidence="1">
    <location>
        <begin position="363"/>
        <end position="385"/>
    </location>
</feature>
<keyword evidence="1" id="KW-0812">Transmembrane</keyword>
<dbReference type="Gene3D" id="1.25.40.10">
    <property type="entry name" value="Tetratricopeptide repeat domain"/>
    <property type="match status" value="1"/>
</dbReference>
<feature type="domain" description="DUF6377" evidence="2">
    <location>
        <begin position="290"/>
        <end position="550"/>
    </location>
</feature>
<accession>A0A1M5W9A4</accession>
<gene>
    <name evidence="3" type="ORF">SAMN05444388_1267</name>
</gene>
<name>A0A1M5W9A4_FLAJO</name>
<dbReference type="AlphaFoldDB" id="A0A1M5W9A4"/>
<protein>
    <recommendedName>
        <fullName evidence="2">DUF6377 domain-containing protein</fullName>
    </recommendedName>
</protein>
<evidence type="ECO:0000313" key="3">
    <source>
        <dbReference type="EMBL" id="SHH84076.1"/>
    </source>
</evidence>
<dbReference type="SUPFAM" id="SSF48452">
    <property type="entry name" value="TPR-like"/>
    <property type="match status" value="1"/>
</dbReference>
<dbReference type="EMBL" id="FQWH01000026">
    <property type="protein sequence ID" value="SHH84076.1"/>
    <property type="molecule type" value="Genomic_DNA"/>
</dbReference>
<dbReference type="InterPro" id="IPR011990">
    <property type="entry name" value="TPR-like_helical_dom_sf"/>
</dbReference>
<evidence type="ECO:0000313" key="4">
    <source>
        <dbReference type="Proteomes" id="UP000184112"/>
    </source>
</evidence>